<dbReference type="EMBL" id="NESP01000001">
    <property type="protein sequence ID" value="PUE59128.1"/>
    <property type="molecule type" value="Genomic_DNA"/>
</dbReference>
<name>A0A315EQM1_9BURK</name>
<feature type="domain" description="TPM" evidence="1">
    <location>
        <begin position="21"/>
        <end position="142"/>
    </location>
</feature>
<evidence type="ECO:0000313" key="3">
    <source>
        <dbReference type="Proteomes" id="UP000251341"/>
    </source>
</evidence>
<evidence type="ECO:0000313" key="2">
    <source>
        <dbReference type="EMBL" id="PUE59128.1"/>
    </source>
</evidence>
<organism evidence="2 3">
    <name type="scientific">Limnohabitans curvus</name>
    <dbReference type="NCBI Taxonomy" id="323423"/>
    <lineage>
        <taxon>Bacteria</taxon>
        <taxon>Pseudomonadati</taxon>
        <taxon>Pseudomonadota</taxon>
        <taxon>Betaproteobacteria</taxon>
        <taxon>Burkholderiales</taxon>
        <taxon>Comamonadaceae</taxon>
        <taxon>Limnohabitans</taxon>
    </lineage>
</organism>
<proteinExistence type="predicted"/>
<accession>A0A315EQM1</accession>
<dbReference type="Proteomes" id="UP000251341">
    <property type="component" value="Unassembled WGS sequence"/>
</dbReference>
<comment type="caution">
    <text evidence="2">The sequence shown here is derived from an EMBL/GenBank/DDBJ whole genome shotgun (WGS) entry which is preliminary data.</text>
</comment>
<dbReference type="Gene3D" id="3.10.310.50">
    <property type="match status" value="1"/>
</dbReference>
<dbReference type="InterPro" id="IPR007621">
    <property type="entry name" value="TPM_dom"/>
</dbReference>
<keyword evidence="3" id="KW-1185">Reference proteome</keyword>
<dbReference type="AlphaFoldDB" id="A0A315EQM1"/>
<dbReference type="PANTHER" id="PTHR30373:SF8">
    <property type="entry name" value="BLL7265 PROTEIN"/>
    <property type="match status" value="1"/>
</dbReference>
<gene>
    <name evidence="2" type="ORF">B9Z44_05815</name>
</gene>
<sequence length="169" mass="19139">MPIKRIFQHLLFSDWQVHRAFKRESLDAITKAIHNSEHLHGGEIRLAIEGGLDGIRLLKGQSSRDRAIEVFSQLRVWDTEHNNGVLVYVLLADRAVEIVADRGIHIKAGDECWRSICQTMQDHFSRSEFETGALKGIAAIANVIGLHFSAHEKHENELPDAPVMLNFKN</sequence>
<dbReference type="Pfam" id="PF04536">
    <property type="entry name" value="TPM_phosphatase"/>
    <property type="match status" value="1"/>
</dbReference>
<evidence type="ECO:0000259" key="1">
    <source>
        <dbReference type="Pfam" id="PF04536"/>
    </source>
</evidence>
<protein>
    <recommendedName>
        <fullName evidence="1">TPM domain-containing protein</fullName>
    </recommendedName>
</protein>
<reference evidence="2 3" key="1">
    <citation type="submission" date="2017-04" db="EMBL/GenBank/DDBJ databases">
        <title>Unexpected and diverse lifestyles within the genus Limnohabitans.</title>
        <authorList>
            <person name="Kasalicky V."/>
            <person name="Mehrshad M."/>
            <person name="Andrei S.-A."/>
            <person name="Salcher M."/>
            <person name="Kratochvilova H."/>
            <person name="Simek K."/>
            <person name="Ghai R."/>
        </authorList>
    </citation>
    <scope>NUCLEOTIDE SEQUENCE [LARGE SCALE GENOMIC DNA]</scope>
    <source>
        <strain evidence="2 3">MWH-C5</strain>
    </source>
</reference>
<dbReference type="PANTHER" id="PTHR30373">
    <property type="entry name" value="UPF0603 PROTEIN YGCG"/>
    <property type="match status" value="1"/>
</dbReference>
<dbReference type="RefSeq" id="WP_104801464.1">
    <property type="nucleotide sequence ID" value="NZ_NESP01000001.1"/>
</dbReference>